<feature type="compositionally biased region" description="Acidic residues" evidence="4">
    <location>
        <begin position="2063"/>
        <end position="2072"/>
    </location>
</feature>
<dbReference type="SMART" id="SM01026">
    <property type="entry name" value="Beach"/>
    <property type="match status" value="1"/>
</dbReference>
<feature type="compositionally biased region" description="Polar residues" evidence="4">
    <location>
        <begin position="2040"/>
        <end position="2049"/>
    </location>
</feature>
<keyword evidence="2" id="KW-0677">Repeat</keyword>
<dbReference type="EMBL" id="CM026425">
    <property type="protein sequence ID" value="KAG0575919.1"/>
    <property type="molecule type" value="Genomic_DNA"/>
</dbReference>
<dbReference type="Proteomes" id="UP000822688">
    <property type="component" value="Chromosome 5"/>
</dbReference>
<sequence length="3123" mass="337871">MENIMENSAAESGSDHNDSEAAPTNGFGSNGKPPVTPEMPTMAEMAFNQSELSGGLASFRSLDLGPTMPEVAVALRAAHSVDGSQIFAGPEDPSPLQKEIAIMPKISPELMNLIDSVIQGSDRTTLARLKRVVGGEEVFGTRDGDDGEDLARYVVDTLIAKMGGVDGLDKRDEDCAPRMMLSAGAAIVAGEILPWLPCEGHDRTSMPPRTRMAKALALVLQACTRNRAMCSAAGLLRILLVAYQRIVLGTVGRRKGVDSWDTGSLLDAIEALGSHCLSVKHLREWLGIAAKVSATGKSLDLLHTLERTLSAEETRGPAHSFEFDGESSGLLGPGESKWPFLNGYAFATWLYIESFADTVNTAAAAAAIASAAAAKTGKSSAMSAAAAASALAGEGTAHMPRLFSFLSVDNLGVEAYFHGQFLVVESVNGKGRKASLHFTHAFKPKRWYFVGLEHTHKQSLLGKAEDEMRLYVDGRLYESRPLVFPRLSRGLSFCCIGTNPPPVMAGLQRRRRQCPLFAEMGPIYIFKEPLGQERMSQLASRGGDVLPSFGAGAGAPWLANNEQATATAELSAALDLELGPRLYLLYHPKLLNGRSCPDASPTGASGAHRKPAEVLGHVHVAARVRPTEAIWAVGEGGPMALLPLAVGAVDKDSMQPVIKGEVSSSTALLAAPIFRMLSLGLKHPGNAEEFARNHAARLLAHLLGYLVRVSALVGVEKKKNEQAKTEERDEELVAAVVSLAQAPQNHFNLKVQLFNSLLLDLKLWSSCSYGLQKKLLSTLADMVYTEAATMRGANAVQVLLDGCRRCYWLNPEPNSIYTFADEKSSRHGGELNALVDELLVVVELLVGSTQGTALSGDVCSLVQFVLDCPQPNQVARVLHLIYRLVVQPNTTKAATFADTFLANGGVEMLLTLLRREAESGEGVGNTPSKAADLEMKTHSGNDIGDEVTNEQENMTSEVPSNLSGDNEGIKLTEETEELTNSELPGTSDEPQVNSKGMKLAEETRELASPESPGASDAPRGFSEDDLQLPLPTKTVVSVARSRSAAHKAPPAGTLGGITSSISADSVRNKFRNVDFSDGITVGIVTLLGALISGGHLKVMSLGMAVSQPPPSSAGAGGTGSGEGTTGVAATAVVWLLFALEKAFQSAPKKLMTVNVYAALLPAVIRSENGPLLADDRLALYDAGHRFENIPLLLVLLRTLPFASLQLQLRVLQDMLLLACTHPENRTLLTTMPEWPEWLLEVLISNYEASESDSIRGADESEEIKEIEDLVYSFLTIMLEHSMRLKDGWKDVEATIHCAEWLALSGGPRNGERRLQREVCLPVIKRKIFCSLLSFASSELQLQTQVVAAAAAGVAAGGLSPRTAKAEAEAVASLSMSLAENALVLLMLVEDHLRLETQAYQMTLLTKSGAPGLSSSSTFFRRSLDGSLESVGSRRFALSGFDTLGPTPEDPPSPRPSSNSDTGSLSLEVLATMADENGQISATAMERLTASAAAEPYDSVRCAFACYGTYGLELPHSWKRRSRMWYGVGLPPKDSLLGGGAGGFKAWSSALERDADGQWIELPLVKKAITMLEALLLDRYGPGAGSGGVFVSGGAGSGSGGLQLQQLLDSDQPFFAMLRIALLALREEDQGEPVFEGSSSGSDATVDSVQSGVPSNVNRRSKASSGQWSFGSDYFQEFAASKAKGSLLWCVLAPLLTMQLFESRRQRVLVASCILYSEVWHSVNEERDVLRKQYMETIIPPFAALLRRWRPLLSGIHELTDSQGQSPLSVEDRPLATDVHPLEAALAMISPAWAAAFASPPAAMALAMAAAGVGGGEGSHRRRSSESSNLRSPRLLSFPTFNKAPEPVEAPQTPADKAAGKAAALAAARDQERAARVGSGRGLGAVAMATAGLRRSLTDKERAKRWSIWETMGNMWMESGREGDLAAKSASGLPHRMFGMVSNMLDIGRKMRSAEVDRRAMIAATDEFGSTVGIRAWRSLLRRLQEMDSLFGTFSNQMGPVPRVFWKMDPMENSLRMRLRLKQTYKGSDHHGAAADYQEPEMSSISQALGSTPLPEGAPKLAPEEDALEEPIEEDSREKTQEREDGSEEMNKEAAETVVEGSGSSVAVPSQATNATVAAVAAAMSTELKEKMILEIPAAMVLPLKVLRGRFQVTTKRICFMIDDRVYISESGVASMLEKDDDWEIVDNQEMEDVDDRGQQRKDGAKDRLWPLSGLREVHTRRFSLRRSALELFMVDRSNYFFNFGTVDARQRVYKAIVQSKPPHLNTVYAGTQRPEQLLKRSRLTERWARREITNFEYLMQLNTLAGRTYNDMTQYPVFPWVLADYTSEELKLNDPNVYRDLSKPIGALNPTRLEKYLERYDNFDDPVIPKFHYGSHYSSAGTVLYYLVRIEPYSTLAIQLQGGKFDHADRMFSDIGSTWNGVLEDMSDVKELVPELFYLPEALKNGNHIDLGRTQKGDKLEDVKLPPWASSPEDFIHKHRSALESEYVSEHLNEWIDLIFGCKQRGAASISANNVFFYMTYEGAVDIDKITDPVLRKATQDQITYFGQTPSQLLTAPHIKRMPLAEVLHLQTIFRNPNTTKAYAVPSPDRLNLPAKELRTTHDSVVTVDMHAPACHVAVQKWQPNTPDGRGMPFLFQHGRLNMGSSGGLMRMFTRPADDEENRFPKAVALSPAGVKLGSVVAITPDGRFLLTGGHADNSVKVVATDTACAVESASAHCAPVTCLALSPDGSTLVTGSRDATALLWRIHGSSATSSSGSGPSAMSDPALAAAAASAAGGASNLAADGNTSADSRKRRLEGPLHVLRGHVDELVSCCVNADLDLVVTSSQTRGVLLHSITRGRFLRRLGVDRADLVALSPEGIIVVYDKVTRVLQSFSVNGVLVTAKLLPSWEGNISSIVISKDGLHAVIGTSCLLPDGSRPQPPRKSTAESDAMRYSGQHSPQWSMVGSCPSCGGKSKMHSTNCKLSRSNQQGNQQREDQPVPEAPLGRTASGYPRSDASIVMRRSESGLVRYTSSNMRRFKESGGTKGIDEEGSTDIPQIRPYVEPQPAIILLELYTLEVIQKFMLRKGQDITAMALNSDNTNLVVSTADKQLLVFTDPSLSIKVVDQMLRLGWEGGGLAGYI</sequence>
<dbReference type="CDD" id="cd01201">
    <property type="entry name" value="PH_BEACH"/>
    <property type="match status" value="1"/>
</dbReference>
<feature type="region of interest" description="Disordered" evidence="4">
    <location>
        <begin position="2029"/>
        <end position="2106"/>
    </location>
</feature>
<accession>A0A8T0HZ22</accession>
<dbReference type="Pfam" id="PF00400">
    <property type="entry name" value="WD40"/>
    <property type="match status" value="1"/>
</dbReference>
<dbReference type="CDD" id="cd06071">
    <property type="entry name" value="Beach"/>
    <property type="match status" value="1"/>
</dbReference>
<dbReference type="SUPFAM" id="SSF81837">
    <property type="entry name" value="BEACH domain"/>
    <property type="match status" value="1"/>
</dbReference>
<dbReference type="FunFam" id="1.10.1540.10:FF:000001">
    <property type="entry name" value="neurobeachin isoform X1"/>
    <property type="match status" value="1"/>
</dbReference>
<dbReference type="InterPro" id="IPR011993">
    <property type="entry name" value="PH-like_dom_sf"/>
</dbReference>
<feature type="compositionally biased region" description="Low complexity" evidence="4">
    <location>
        <begin position="1825"/>
        <end position="1838"/>
    </location>
</feature>
<dbReference type="SUPFAM" id="SSF49899">
    <property type="entry name" value="Concanavalin A-like lectins/glucanases"/>
    <property type="match status" value="1"/>
</dbReference>
<dbReference type="Gene3D" id="1.10.1540.10">
    <property type="entry name" value="BEACH domain"/>
    <property type="match status" value="1"/>
</dbReference>
<dbReference type="SUPFAM" id="SSF50729">
    <property type="entry name" value="PH domain-like"/>
    <property type="match status" value="1"/>
</dbReference>
<proteinExistence type="predicted"/>
<feature type="compositionally biased region" description="Basic and acidic residues" evidence="4">
    <location>
        <begin position="2073"/>
        <end position="2094"/>
    </location>
</feature>
<dbReference type="PROSITE" id="PS50082">
    <property type="entry name" value="WD_REPEATS_2"/>
    <property type="match status" value="1"/>
</dbReference>
<evidence type="ECO:0000256" key="3">
    <source>
        <dbReference type="PROSITE-ProRule" id="PRU00221"/>
    </source>
</evidence>
<feature type="compositionally biased region" description="Polar residues" evidence="4">
    <location>
        <begin position="2959"/>
        <end position="2974"/>
    </location>
</feature>
<evidence type="ECO:0000256" key="2">
    <source>
        <dbReference type="ARBA" id="ARBA00022737"/>
    </source>
</evidence>
<feature type="domain" description="BEACH" evidence="5">
    <location>
        <begin position="2272"/>
        <end position="2561"/>
    </location>
</feature>
<evidence type="ECO:0000259" key="6">
    <source>
        <dbReference type="PROSITE" id="PS51783"/>
    </source>
</evidence>
<feature type="region of interest" description="Disordered" evidence="4">
    <location>
        <begin position="1632"/>
        <end position="1666"/>
    </location>
</feature>
<evidence type="ECO:0000259" key="5">
    <source>
        <dbReference type="PROSITE" id="PS50197"/>
    </source>
</evidence>
<comment type="caution">
    <text evidence="7">The sequence shown here is derived from an EMBL/GenBank/DDBJ whole genome shotgun (WGS) entry which is preliminary data.</text>
</comment>
<dbReference type="InterPro" id="IPR036322">
    <property type="entry name" value="WD40_repeat_dom_sf"/>
</dbReference>
<organism evidence="7 8">
    <name type="scientific">Ceratodon purpureus</name>
    <name type="common">Fire moss</name>
    <name type="synonym">Dicranum purpureum</name>
    <dbReference type="NCBI Taxonomy" id="3225"/>
    <lineage>
        <taxon>Eukaryota</taxon>
        <taxon>Viridiplantae</taxon>
        <taxon>Streptophyta</taxon>
        <taxon>Embryophyta</taxon>
        <taxon>Bryophyta</taxon>
        <taxon>Bryophytina</taxon>
        <taxon>Bryopsida</taxon>
        <taxon>Dicranidae</taxon>
        <taxon>Pseudoditrichales</taxon>
        <taxon>Ditrichaceae</taxon>
        <taxon>Ceratodon</taxon>
    </lineage>
</organism>
<feature type="compositionally biased region" description="Polar residues" evidence="4">
    <location>
        <begin position="950"/>
        <end position="964"/>
    </location>
</feature>
<feature type="compositionally biased region" description="Polar residues" evidence="4">
    <location>
        <begin position="1"/>
        <end position="11"/>
    </location>
</feature>
<feature type="compositionally biased region" description="Polar residues" evidence="4">
    <location>
        <begin position="1636"/>
        <end position="1666"/>
    </location>
</feature>
<evidence type="ECO:0000256" key="4">
    <source>
        <dbReference type="SAM" id="MobiDB-lite"/>
    </source>
</evidence>
<reference evidence="7" key="1">
    <citation type="submission" date="2020-06" db="EMBL/GenBank/DDBJ databases">
        <title>WGS assembly of Ceratodon purpureus strain R40.</title>
        <authorList>
            <person name="Carey S.B."/>
            <person name="Jenkins J."/>
            <person name="Shu S."/>
            <person name="Lovell J.T."/>
            <person name="Sreedasyam A."/>
            <person name="Maumus F."/>
            <person name="Tiley G.P."/>
            <person name="Fernandez-Pozo N."/>
            <person name="Barry K."/>
            <person name="Chen C."/>
            <person name="Wang M."/>
            <person name="Lipzen A."/>
            <person name="Daum C."/>
            <person name="Saski C.A."/>
            <person name="Payton A.C."/>
            <person name="Mcbreen J.C."/>
            <person name="Conrad R.E."/>
            <person name="Kollar L.M."/>
            <person name="Olsson S."/>
            <person name="Huttunen S."/>
            <person name="Landis J.B."/>
            <person name="Wickett N.J."/>
            <person name="Johnson M.G."/>
            <person name="Rensing S.A."/>
            <person name="Grimwood J."/>
            <person name="Schmutz J."/>
            <person name="Mcdaniel S.F."/>
        </authorList>
    </citation>
    <scope>NUCLEOTIDE SEQUENCE</scope>
    <source>
        <strain evidence="7">R40</strain>
    </source>
</reference>
<dbReference type="PROSITE" id="PS51783">
    <property type="entry name" value="PH_BEACH"/>
    <property type="match status" value="1"/>
</dbReference>
<dbReference type="Pfam" id="PF14844">
    <property type="entry name" value="PH_BEACH"/>
    <property type="match status" value="1"/>
</dbReference>
<dbReference type="InterPro" id="IPR013320">
    <property type="entry name" value="ConA-like_dom_sf"/>
</dbReference>
<protein>
    <submittedName>
        <fullName evidence="7">Uncharacterized protein</fullName>
    </submittedName>
</protein>
<dbReference type="InterPro" id="IPR023362">
    <property type="entry name" value="PH-BEACH_dom"/>
</dbReference>
<dbReference type="SUPFAM" id="SSF50978">
    <property type="entry name" value="WD40 repeat-like"/>
    <property type="match status" value="1"/>
</dbReference>
<dbReference type="SMART" id="SM00320">
    <property type="entry name" value="WD40"/>
    <property type="match status" value="4"/>
</dbReference>
<feature type="region of interest" description="Disordered" evidence="4">
    <location>
        <begin position="2957"/>
        <end position="2994"/>
    </location>
</feature>
<dbReference type="InterPro" id="IPR000409">
    <property type="entry name" value="BEACH_dom"/>
</dbReference>
<dbReference type="PANTHER" id="PTHR13743">
    <property type="entry name" value="BEIGE/BEACH-RELATED"/>
    <property type="match status" value="1"/>
</dbReference>
<keyword evidence="8" id="KW-1185">Reference proteome</keyword>
<evidence type="ECO:0000256" key="1">
    <source>
        <dbReference type="ARBA" id="ARBA00022574"/>
    </source>
</evidence>
<gene>
    <name evidence="7" type="ORF">KC19_5G040000</name>
</gene>
<feature type="repeat" description="WD" evidence="3">
    <location>
        <begin position="2714"/>
        <end position="2755"/>
    </location>
</feature>
<feature type="domain" description="BEACH-type PH" evidence="6">
    <location>
        <begin position="2126"/>
        <end position="2257"/>
    </location>
</feature>
<evidence type="ECO:0000313" key="8">
    <source>
        <dbReference type="Proteomes" id="UP000822688"/>
    </source>
</evidence>
<evidence type="ECO:0000313" key="7">
    <source>
        <dbReference type="EMBL" id="KAG0575919.1"/>
    </source>
</evidence>
<keyword evidence="1 3" id="KW-0853">WD repeat</keyword>
<dbReference type="InterPro" id="IPR036372">
    <property type="entry name" value="BEACH_dom_sf"/>
</dbReference>
<feature type="region of interest" description="Disordered" evidence="4">
    <location>
        <begin position="937"/>
        <end position="1028"/>
    </location>
</feature>
<dbReference type="InterPro" id="IPR015943">
    <property type="entry name" value="WD40/YVTN_repeat-like_dom_sf"/>
</dbReference>
<dbReference type="Gene3D" id="2.130.10.10">
    <property type="entry name" value="YVTN repeat-like/Quinoprotein amine dehydrogenase"/>
    <property type="match status" value="1"/>
</dbReference>
<feature type="region of interest" description="Disordered" evidence="4">
    <location>
        <begin position="1"/>
        <end position="39"/>
    </location>
</feature>
<feature type="region of interest" description="Disordered" evidence="4">
    <location>
        <begin position="1812"/>
        <end position="1853"/>
    </location>
</feature>
<dbReference type="Pfam" id="PF02138">
    <property type="entry name" value="Beach"/>
    <property type="match status" value="1"/>
</dbReference>
<feature type="region of interest" description="Disordered" evidence="4">
    <location>
        <begin position="2915"/>
        <end position="2941"/>
    </location>
</feature>
<dbReference type="PANTHER" id="PTHR13743:SF157">
    <property type="entry name" value="BEACH DOMAIN-CONTAINING PROTEIN C2"/>
    <property type="match status" value="1"/>
</dbReference>
<dbReference type="InterPro" id="IPR031570">
    <property type="entry name" value="NBEA/BDCP_DUF4704"/>
</dbReference>
<feature type="region of interest" description="Disordered" evidence="4">
    <location>
        <begin position="1439"/>
        <end position="1462"/>
    </location>
</feature>
<dbReference type="InterPro" id="IPR001680">
    <property type="entry name" value="WD40_rpt"/>
</dbReference>
<dbReference type="Pfam" id="PF15787">
    <property type="entry name" value="DUF4704"/>
    <property type="match status" value="2"/>
</dbReference>
<name>A0A8T0HZ22_CERPU</name>
<dbReference type="PROSITE" id="PS50294">
    <property type="entry name" value="WD_REPEATS_REGION"/>
    <property type="match status" value="1"/>
</dbReference>
<dbReference type="InterPro" id="IPR050865">
    <property type="entry name" value="BEACH_Domain"/>
</dbReference>
<dbReference type="Gene3D" id="2.30.29.30">
    <property type="entry name" value="Pleckstrin-homology domain (PH domain)/Phosphotyrosine-binding domain (PTB)"/>
    <property type="match status" value="1"/>
</dbReference>
<dbReference type="PROSITE" id="PS50197">
    <property type="entry name" value="BEACH"/>
    <property type="match status" value="1"/>
</dbReference>
<feature type="compositionally biased region" description="Basic and acidic residues" evidence="4">
    <location>
        <begin position="998"/>
        <end position="1007"/>
    </location>
</feature>